<reference evidence="4 5" key="1">
    <citation type="journal article" date="2016" name="Nat. Commun.">
        <title>Thousands of microbial genomes shed light on interconnected biogeochemical processes in an aquifer system.</title>
        <authorList>
            <person name="Anantharaman K."/>
            <person name="Brown C.T."/>
            <person name="Hug L.A."/>
            <person name="Sharon I."/>
            <person name="Castelle C.J."/>
            <person name="Probst A.J."/>
            <person name="Thomas B.C."/>
            <person name="Singh A."/>
            <person name="Wilkins M.J."/>
            <person name="Karaoz U."/>
            <person name="Brodie E.L."/>
            <person name="Williams K.H."/>
            <person name="Hubbard S.S."/>
            <person name="Banfield J.F."/>
        </authorList>
    </citation>
    <scope>NUCLEOTIDE SEQUENCE [LARGE SCALE GENOMIC DNA]</scope>
</reference>
<evidence type="ECO:0000256" key="2">
    <source>
        <dbReference type="PROSITE-ProRule" id="PRU00169"/>
    </source>
</evidence>
<gene>
    <name evidence="4" type="ORF">A2557_02305</name>
</gene>
<dbReference type="GO" id="GO:0000160">
    <property type="term" value="P:phosphorelay signal transduction system"/>
    <property type="evidence" value="ECO:0007669"/>
    <property type="project" value="InterPro"/>
</dbReference>
<dbReference type="GO" id="GO:0016301">
    <property type="term" value="F:kinase activity"/>
    <property type="evidence" value="ECO:0007669"/>
    <property type="project" value="UniProtKB-KW"/>
</dbReference>
<dbReference type="InterPro" id="IPR001789">
    <property type="entry name" value="Sig_transdc_resp-reg_receiver"/>
</dbReference>
<dbReference type="InterPro" id="IPR011006">
    <property type="entry name" value="CheY-like_superfamily"/>
</dbReference>
<evidence type="ECO:0000313" key="4">
    <source>
        <dbReference type="EMBL" id="OGH03336.1"/>
    </source>
</evidence>
<dbReference type="PANTHER" id="PTHR44591:SF3">
    <property type="entry name" value="RESPONSE REGULATORY DOMAIN-CONTAINING PROTEIN"/>
    <property type="match status" value="1"/>
</dbReference>
<sequence length="136" mass="15421">MSTDRQIHILIVDDSAPMRHLVRQSLEELYFQNFHEAGDGEEALKILHSEPVDLVLLDWQMPKMTGITLLREIRGDAKLRQIPVVMITSEAQKHNILEAAKEGVTGFVVKPFDSYVLGEKIEKILSQPPRLAPKPN</sequence>
<dbReference type="PROSITE" id="PS50110">
    <property type="entry name" value="RESPONSE_REGULATORY"/>
    <property type="match status" value="1"/>
</dbReference>
<dbReference type="SMART" id="SM00448">
    <property type="entry name" value="REC"/>
    <property type="match status" value="1"/>
</dbReference>
<feature type="modified residue" description="4-aspartylphosphate" evidence="2">
    <location>
        <position position="58"/>
    </location>
</feature>
<dbReference type="PANTHER" id="PTHR44591">
    <property type="entry name" value="STRESS RESPONSE REGULATOR PROTEIN 1"/>
    <property type="match status" value="1"/>
</dbReference>
<evidence type="ECO:0000259" key="3">
    <source>
        <dbReference type="PROSITE" id="PS50110"/>
    </source>
</evidence>
<dbReference type="EMBL" id="MFNF01000017">
    <property type="protein sequence ID" value="OGH03336.1"/>
    <property type="molecule type" value="Genomic_DNA"/>
</dbReference>
<dbReference type="InterPro" id="IPR050595">
    <property type="entry name" value="Bact_response_regulator"/>
</dbReference>
<proteinExistence type="predicted"/>
<keyword evidence="4" id="KW-0808">Transferase</keyword>
<name>A0A1F6GYT6_9PROT</name>
<keyword evidence="1 2" id="KW-0597">Phosphoprotein</keyword>
<feature type="domain" description="Response regulatory" evidence="3">
    <location>
        <begin position="8"/>
        <end position="125"/>
    </location>
</feature>
<evidence type="ECO:0000313" key="5">
    <source>
        <dbReference type="Proteomes" id="UP000177583"/>
    </source>
</evidence>
<accession>A0A1F6GYT6</accession>
<keyword evidence="4" id="KW-0418">Kinase</keyword>
<dbReference type="AlphaFoldDB" id="A0A1F6GYT6"/>
<comment type="caution">
    <text evidence="4">The sequence shown here is derived from an EMBL/GenBank/DDBJ whole genome shotgun (WGS) entry which is preliminary data.</text>
</comment>
<dbReference type="Proteomes" id="UP000177583">
    <property type="component" value="Unassembled WGS sequence"/>
</dbReference>
<organism evidence="4 5">
    <name type="scientific">Candidatus Lambdaproteobacteria bacterium RIFOXYD2_FULL_56_26</name>
    <dbReference type="NCBI Taxonomy" id="1817773"/>
    <lineage>
        <taxon>Bacteria</taxon>
        <taxon>Pseudomonadati</taxon>
        <taxon>Pseudomonadota</taxon>
        <taxon>Candidatus Lambdaproteobacteria</taxon>
    </lineage>
</organism>
<dbReference type="Gene3D" id="3.40.50.2300">
    <property type="match status" value="1"/>
</dbReference>
<dbReference type="SUPFAM" id="SSF52172">
    <property type="entry name" value="CheY-like"/>
    <property type="match status" value="1"/>
</dbReference>
<evidence type="ECO:0000256" key="1">
    <source>
        <dbReference type="ARBA" id="ARBA00022553"/>
    </source>
</evidence>
<dbReference type="Pfam" id="PF00072">
    <property type="entry name" value="Response_reg"/>
    <property type="match status" value="1"/>
</dbReference>
<protein>
    <submittedName>
        <fullName evidence="4">Histidine kinase</fullName>
    </submittedName>
</protein>